<reference evidence="2 3" key="1">
    <citation type="submission" date="2024-01" db="EMBL/GenBank/DDBJ databases">
        <title>The genomes of 5 underutilized Papilionoideae crops provide insights into root nodulation and disease resistanc.</title>
        <authorList>
            <person name="Jiang F."/>
        </authorList>
    </citation>
    <scope>NUCLEOTIDE SEQUENCE [LARGE SCALE GENOMIC DNA]</scope>
    <source>
        <strain evidence="2">JINMINGXINNONG_FW02</strain>
        <tissue evidence="2">Leaves</tissue>
    </source>
</reference>
<keyword evidence="3" id="KW-1185">Reference proteome</keyword>
<dbReference type="Proteomes" id="UP001374584">
    <property type="component" value="Unassembled WGS sequence"/>
</dbReference>
<evidence type="ECO:0000313" key="3">
    <source>
        <dbReference type="Proteomes" id="UP001374584"/>
    </source>
</evidence>
<sequence>MDGVENMDGEFEQTTLDMFIDWNHDTFQPTFLHSDTSHTAFQNFVETITELAAVTTPVVAGSVVEITDPISLSYEGSSRAAALTFVPNPLPQLPPNSSLLNATQLNHPLSAEGLMLEGRSITQTGYFNQLLDLQNGNLLAYMQGLGIVKGHTPVDNLPHPKDLRYFRSTMIQKVSTETAKGGTSVTSQGAQRTPDSVVNTDPNALLPNPLSAPRQFENAIYDIEFERKGQLLGPHLTLFKPPPEN</sequence>
<feature type="compositionally biased region" description="Low complexity" evidence="1">
    <location>
        <begin position="202"/>
        <end position="211"/>
    </location>
</feature>
<accession>A0AAN9MHX8</accession>
<feature type="region of interest" description="Disordered" evidence="1">
    <location>
        <begin position="176"/>
        <end position="211"/>
    </location>
</feature>
<gene>
    <name evidence="2" type="ORF">VNO80_18548</name>
</gene>
<organism evidence="2 3">
    <name type="scientific">Phaseolus coccineus</name>
    <name type="common">Scarlet runner bean</name>
    <name type="synonym">Phaseolus multiflorus</name>
    <dbReference type="NCBI Taxonomy" id="3886"/>
    <lineage>
        <taxon>Eukaryota</taxon>
        <taxon>Viridiplantae</taxon>
        <taxon>Streptophyta</taxon>
        <taxon>Embryophyta</taxon>
        <taxon>Tracheophyta</taxon>
        <taxon>Spermatophyta</taxon>
        <taxon>Magnoliopsida</taxon>
        <taxon>eudicotyledons</taxon>
        <taxon>Gunneridae</taxon>
        <taxon>Pentapetalae</taxon>
        <taxon>rosids</taxon>
        <taxon>fabids</taxon>
        <taxon>Fabales</taxon>
        <taxon>Fabaceae</taxon>
        <taxon>Papilionoideae</taxon>
        <taxon>50 kb inversion clade</taxon>
        <taxon>NPAAA clade</taxon>
        <taxon>indigoferoid/millettioid clade</taxon>
        <taxon>Phaseoleae</taxon>
        <taxon>Phaseolus</taxon>
    </lineage>
</organism>
<name>A0AAN9MHX8_PHACN</name>
<dbReference type="EMBL" id="JAYMYR010000007">
    <property type="protein sequence ID" value="KAK7353109.1"/>
    <property type="molecule type" value="Genomic_DNA"/>
</dbReference>
<proteinExistence type="predicted"/>
<evidence type="ECO:0000256" key="1">
    <source>
        <dbReference type="SAM" id="MobiDB-lite"/>
    </source>
</evidence>
<dbReference type="AlphaFoldDB" id="A0AAN9MHX8"/>
<evidence type="ECO:0000313" key="2">
    <source>
        <dbReference type="EMBL" id="KAK7353109.1"/>
    </source>
</evidence>
<protein>
    <submittedName>
        <fullName evidence="2">Uncharacterized protein</fullName>
    </submittedName>
</protein>
<feature type="compositionally biased region" description="Polar residues" evidence="1">
    <location>
        <begin position="176"/>
        <end position="201"/>
    </location>
</feature>
<comment type="caution">
    <text evidence="2">The sequence shown here is derived from an EMBL/GenBank/DDBJ whole genome shotgun (WGS) entry which is preliminary data.</text>
</comment>